<dbReference type="EMBL" id="NXIF01000109">
    <property type="protein sequence ID" value="PKI79609.1"/>
    <property type="molecule type" value="Genomic_DNA"/>
</dbReference>
<dbReference type="AlphaFoldDB" id="A0A2N1IZ71"/>
<organism evidence="2 3">
    <name type="scientific">Malaciobacter halophilus</name>
    <dbReference type="NCBI Taxonomy" id="197482"/>
    <lineage>
        <taxon>Bacteria</taxon>
        <taxon>Pseudomonadati</taxon>
        <taxon>Campylobacterota</taxon>
        <taxon>Epsilonproteobacteria</taxon>
        <taxon>Campylobacterales</taxon>
        <taxon>Arcobacteraceae</taxon>
        <taxon>Malaciobacter</taxon>
    </lineage>
</organism>
<dbReference type="RefSeq" id="WP_196778348.1">
    <property type="nucleotide sequence ID" value="NZ_NXIF01000109.1"/>
</dbReference>
<evidence type="ECO:0000313" key="3">
    <source>
        <dbReference type="Proteomes" id="UP000233248"/>
    </source>
</evidence>
<sequence length="163" mass="17845">KGTPILSWQVNKDGENKPIWIIGTKVTTEPEKPTPEPELPEPEKKPEVEKQIDKVVTTIVNKEAVKVPNIPKVTKTPNNAGKNVNVAFNIGENKQIVSKPIEGQATKKVTLSQAKQMQQETTGQSVDEVKVPLSRSSQIVLVNGGVSLPNGVEQEFYVAEDEI</sequence>
<evidence type="ECO:0000313" key="2">
    <source>
        <dbReference type="EMBL" id="PKI79609.1"/>
    </source>
</evidence>
<proteinExistence type="predicted"/>
<feature type="region of interest" description="Disordered" evidence="1">
    <location>
        <begin position="23"/>
        <end position="49"/>
    </location>
</feature>
<name>A0A2N1IZ71_9BACT</name>
<dbReference type="Proteomes" id="UP000233248">
    <property type="component" value="Unassembled WGS sequence"/>
</dbReference>
<reference evidence="2 3" key="1">
    <citation type="submission" date="2017-09" db="EMBL/GenBank/DDBJ databases">
        <title>Genomics of the genus Arcobacter.</title>
        <authorList>
            <person name="Perez-Cataluna A."/>
            <person name="Figueras M.J."/>
            <person name="Salas-Masso N."/>
        </authorList>
    </citation>
    <scope>NUCLEOTIDE SEQUENCE [LARGE SCALE GENOMIC DNA]</scope>
    <source>
        <strain evidence="2 3">DSM 18005</strain>
    </source>
</reference>
<comment type="caution">
    <text evidence="2">The sequence shown here is derived from an EMBL/GenBank/DDBJ whole genome shotgun (WGS) entry which is preliminary data.</text>
</comment>
<protein>
    <submittedName>
        <fullName evidence="2">Uncharacterized protein</fullName>
    </submittedName>
</protein>
<feature type="compositionally biased region" description="Basic and acidic residues" evidence="1">
    <location>
        <begin position="28"/>
        <end position="49"/>
    </location>
</feature>
<accession>A0A2N1IZ71</accession>
<feature type="non-terminal residue" evidence="2">
    <location>
        <position position="1"/>
    </location>
</feature>
<gene>
    <name evidence="2" type="ORF">CP960_13645</name>
</gene>
<evidence type="ECO:0000256" key="1">
    <source>
        <dbReference type="SAM" id="MobiDB-lite"/>
    </source>
</evidence>
<keyword evidence="3" id="KW-1185">Reference proteome</keyword>